<evidence type="ECO:0000259" key="6">
    <source>
        <dbReference type="PROSITE" id="PS50977"/>
    </source>
</evidence>
<protein>
    <submittedName>
        <fullName evidence="8">TetR family transcriptional regulator</fullName>
    </submittedName>
</protein>
<dbReference type="Proteomes" id="UP000193146">
    <property type="component" value="Unassembled WGS sequence"/>
</dbReference>
<dbReference type="InterPro" id="IPR050109">
    <property type="entry name" value="HTH-type_TetR-like_transc_reg"/>
</dbReference>
<dbReference type="PROSITE" id="PS50977">
    <property type="entry name" value="HTH_TETR_2"/>
    <property type="match status" value="1"/>
</dbReference>
<keyword evidence="2 4" id="KW-0238">DNA-binding</keyword>
<dbReference type="Gene3D" id="1.10.10.60">
    <property type="entry name" value="Homeodomain-like"/>
    <property type="match status" value="1"/>
</dbReference>
<dbReference type="SUPFAM" id="SSF46689">
    <property type="entry name" value="Homeodomain-like"/>
    <property type="match status" value="1"/>
</dbReference>
<accession>A0A1X1PKH8</accession>
<proteinExistence type="predicted"/>
<dbReference type="GO" id="GO:0000976">
    <property type="term" value="F:transcription cis-regulatory region binding"/>
    <property type="evidence" value="ECO:0007669"/>
    <property type="project" value="TreeGrafter"/>
</dbReference>
<feature type="region of interest" description="Disordered" evidence="5">
    <location>
        <begin position="210"/>
        <end position="231"/>
    </location>
</feature>
<dbReference type="AlphaFoldDB" id="A0A1X1PKH8"/>
<evidence type="ECO:0000256" key="2">
    <source>
        <dbReference type="ARBA" id="ARBA00023125"/>
    </source>
</evidence>
<organism evidence="8 9">
    <name type="scientific">Burkholderia puraquae</name>
    <dbReference type="NCBI Taxonomy" id="1904757"/>
    <lineage>
        <taxon>Bacteria</taxon>
        <taxon>Pseudomonadati</taxon>
        <taxon>Pseudomonadota</taxon>
        <taxon>Betaproteobacteria</taxon>
        <taxon>Burkholderiales</taxon>
        <taxon>Burkholderiaceae</taxon>
        <taxon>Burkholderia</taxon>
        <taxon>Burkholderia cepacia complex</taxon>
    </lineage>
</organism>
<dbReference type="Gene3D" id="1.10.357.10">
    <property type="entry name" value="Tetracycline Repressor, domain 2"/>
    <property type="match status" value="1"/>
</dbReference>
<dbReference type="InterPro" id="IPR009057">
    <property type="entry name" value="Homeodomain-like_sf"/>
</dbReference>
<dbReference type="InterPro" id="IPR001647">
    <property type="entry name" value="HTH_TetR"/>
</dbReference>
<name>A0A1X1PKH8_9BURK</name>
<dbReference type="EMBL" id="NBYX01000003">
    <property type="protein sequence ID" value="ORT87305.1"/>
    <property type="molecule type" value="Genomic_DNA"/>
</dbReference>
<evidence type="ECO:0000256" key="1">
    <source>
        <dbReference type="ARBA" id="ARBA00023015"/>
    </source>
</evidence>
<dbReference type="PANTHER" id="PTHR30055:SF148">
    <property type="entry name" value="TETR-FAMILY TRANSCRIPTIONAL REGULATOR"/>
    <property type="match status" value="1"/>
</dbReference>
<gene>
    <name evidence="8" type="ORF">B7G54_07120</name>
    <name evidence="7" type="ORF">LMG29660_05066</name>
</gene>
<reference evidence="8 9" key="1">
    <citation type="submission" date="2017-04" db="EMBL/GenBank/DDBJ databases">
        <title>Burkholderia puraquae sp. nov., a novel Burkholderia cepacia complex species from hospital setting samples.</title>
        <authorList>
            <person name="Martina P."/>
            <person name="Leguizamon M."/>
            <person name="Prieto C."/>
            <person name="Sousa S."/>
            <person name="Montanaro P."/>
            <person name="Draghi W."/>
            <person name="Staembler M."/>
            <person name="Bettiol M."/>
            <person name="Figoli C."/>
            <person name="Palau J."/>
            <person name="Alvarez F."/>
            <person name="Benetti S."/>
            <person name="Anchat E."/>
            <person name="Vescina C."/>
            <person name="Ferreras J."/>
            <person name="Lasch P."/>
            <person name="Lagares A."/>
            <person name="Zorreguieta A."/>
            <person name="Yantorno O."/>
            <person name="Bosch A."/>
        </authorList>
    </citation>
    <scope>NUCLEOTIDE SEQUENCE [LARGE SCALE GENOMIC DNA]</scope>
    <source>
        <strain evidence="8 9">CAMPA 1040</strain>
    </source>
</reference>
<sequence>MKTNIQLSVSAPAVERGVGRPRSEETRTQILAATVRLLQNNTIQSISIEAIAREAGVGKATIYRWWDSKALVVIDAFMEHHIVKTPMPHDLPPGEAIAAHLMSLIREYSGWSGRIVAQIIAEGQADPAVLREFRERFHYGRRALVREMLEAWRSSSRIPAPPNIETLAELLYAPVYMRLLVGNGPLDEHFAREHISYVYTLLGVDVPETLNPGTRQKKQKPAAKRAPAGTR</sequence>
<dbReference type="OrthoDB" id="9796019at2"/>
<dbReference type="InterPro" id="IPR036271">
    <property type="entry name" value="Tet_transcr_reg_TetR-rel_C_sf"/>
</dbReference>
<dbReference type="Proteomes" id="UP000494135">
    <property type="component" value="Unassembled WGS sequence"/>
</dbReference>
<evidence type="ECO:0000313" key="10">
    <source>
        <dbReference type="Proteomes" id="UP000494135"/>
    </source>
</evidence>
<dbReference type="SUPFAM" id="SSF48498">
    <property type="entry name" value="Tetracyclin repressor-like, C-terminal domain"/>
    <property type="match status" value="1"/>
</dbReference>
<dbReference type="Pfam" id="PF16859">
    <property type="entry name" value="TetR_C_11"/>
    <property type="match status" value="1"/>
</dbReference>
<dbReference type="EMBL" id="CADIKG010000015">
    <property type="protein sequence ID" value="CAB3764724.1"/>
    <property type="molecule type" value="Genomic_DNA"/>
</dbReference>
<keyword evidence="3" id="KW-0804">Transcription</keyword>
<dbReference type="PANTHER" id="PTHR30055">
    <property type="entry name" value="HTH-TYPE TRANSCRIPTIONAL REGULATOR RUTR"/>
    <property type="match status" value="1"/>
</dbReference>
<evidence type="ECO:0000313" key="9">
    <source>
        <dbReference type="Proteomes" id="UP000193146"/>
    </source>
</evidence>
<dbReference type="GO" id="GO:0003700">
    <property type="term" value="F:DNA-binding transcription factor activity"/>
    <property type="evidence" value="ECO:0007669"/>
    <property type="project" value="TreeGrafter"/>
</dbReference>
<evidence type="ECO:0000313" key="7">
    <source>
        <dbReference type="EMBL" id="CAB3764724.1"/>
    </source>
</evidence>
<evidence type="ECO:0000313" key="8">
    <source>
        <dbReference type="EMBL" id="ORT87305.1"/>
    </source>
</evidence>
<dbReference type="Pfam" id="PF00440">
    <property type="entry name" value="TetR_N"/>
    <property type="match status" value="1"/>
</dbReference>
<evidence type="ECO:0000256" key="3">
    <source>
        <dbReference type="ARBA" id="ARBA00023163"/>
    </source>
</evidence>
<reference evidence="7 10" key="2">
    <citation type="submission" date="2020-04" db="EMBL/GenBank/DDBJ databases">
        <authorList>
            <person name="De Canck E."/>
        </authorList>
    </citation>
    <scope>NUCLEOTIDE SEQUENCE [LARGE SCALE GENOMIC DNA]</scope>
    <source>
        <strain evidence="7 10">LMG 29660</strain>
    </source>
</reference>
<dbReference type="RefSeq" id="WP_085038467.1">
    <property type="nucleotide sequence ID" value="NZ_CADIKG010000015.1"/>
</dbReference>
<evidence type="ECO:0000256" key="5">
    <source>
        <dbReference type="SAM" id="MobiDB-lite"/>
    </source>
</evidence>
<keyword evidence="9" id="KW-1185">Reference proteome</keyword>
<dbReference type="InterPro" id="IPR011075">
    <property type="entry name" value="TetR_C"/>
</dbReference>
<feature type="DNA-binding region" description="H-T-H motif" evidence="4">
    <location>
        <begin position="47"/>
        <end position="66"/>
    </location>
</feature>
<feature type="domain" description="HTH tetR-type" evidence="6">
    <location>
        <begin position="24"/>
        <end position="84"/>
    </location>
</feature>
<evidence type="ECO:0000256" key="4">
    <source>
        <dbReference type="PROSITE-ProRule" id="PRU00335"/>
    </source>
</evidence>
<keyword evidence="1" id="KW-0805">Transcription regulation</keyword>